<gene>
    <name evidence="2" type="ORF">NDES1114_LOCUS1971</name>
</gene>
<proteinExistence type="predicted"/>
<feature type="region of interest" description="Disordered" evidence="1">
    <location>
        <begin position="89"/>
        <end position="109"/>
    </location>
</feature>
<protein>
    <recommendedName>
        <fullName evidence="3">RIIa domain-containing protein</fullName>
    </recommendedName>
</protein>
<feature type="region of interest" description="Disordered" evidence="1">
    <location>
        <begin position="22"/>
        <end position="41"/>
    </location>
</feature>
<name>A0A7S1L0L5_NEODS</name>
<dbReference type="AlphaFoldDB" id="A0A7S1L0L5"/>
<feature type="compositionally biased region" description="Polar residues" evidence="1">
    <location>
        <begin position="31"/>
        <end position="41"/>
    </location>
</feature>
<dbReference type="CDD" id="cd22961">
    <property type="entry name" value="DD_TEX55-like"/>
    <property type="match status" value="1"/>
</dbReference>
<accession>A0A7S1L0L5</accession>
<evidence type="ECO:0000256" key="1">
    <source>
        <dbReference type="SAM" id="MobiDB-lite"/>
    </source>
</evidence>
<feature type="compositionally biased region" description="Low complexity" evidence="1">
    <location>
        <begin position="200"/>
        <end position="213"/>
    </location>
</feature>
<feature type="region of interest" description="Disordered" evidence="1">
    <location>
        <begin position="181"/>
        <end position="213"/>
    </location>
</feature>
<evidence type="ECO:0000313" key="2">
    <source>
        <dbReference type="EMBL" id="CAD9091334.1"/>
    </source>
</evidence>
<dbReference type="EMBL" id="HBGF01002841">
    <property type="protein sequence ID" value="CAD9091334.1"/>
    <property type="molecule type" value="Transcribed_RNA"/>
</dbReference>
<organism evidence="2">
    <name type="scientific">Neobodo designis</name>
    <name type="common">Flagellated protozoan</name>
    <name type="synonym">Bodo designis</name>
    <dbReference type="NCBI Taxonomy" id="312471"/>
    <lineage>
        <taxon>Eukaryota</taxon>
        <taxon>Discoba</taxon>
        <taxon>Euglenozoa</taxon>
        <taxon>Kinetoplastea</taxon>
        <taxon>Metakinetoplastina</taxon>
        <taxon>Neobodonida</taxon>
        <taxon>Neobodo</taxon>
    </lineage>
</organism>
<evidence type="ECO:0008006" key="3">
    <source>
        <dbReference type="Google" id="ProtNLM"/>
    </source>
</evidence>
<sequence length="213" mass="23432">MDFAIPTDLPVQDTDIVVDHEKAKSDAAAHESQQATGQATVTPEKAEAFLKSHNLIPLLNELLGDVIVAAPEDPIDHMTRWFLRHAPATEEERAETTAEEETAAVTASRQRNDNVAAKHDEAVLYCSQYCLPQLIDELLSAMIAETPEDQGRFAMSWLRWNKKKFILRHKPAGYAAYIAKENQDIDRSPAKSEEAEEPAAAENGDAAAAPATE</sequence>
<dbReference type="SUPFAM" id="SSF47391">
    <property type="entry name" value="Dimerization-anchoring domain of cAMP-dependent PK regulatory subunit"/>
    <property type="match status" value="1"/>
</dbReference>
<reference evidence="2" key="1">
    <citation type="submission" date="2021-01" db="EMBL/GenBank/DDBJ databases">
        <authorList>
            <person name="Corre E."/>
            <person name="Pelletier E."/>
            <person name="Niang G."/>
            <person name="Scheremetjew M."/>
            <person name="Finn R."/>
            <person name="Kale V."/>
            <person name="Holt S."/>
            <person name="Cochrane G."/>
            <person name="Meng A."/>
            <person name="Brown T."/>
            <person name="Cohen L."/>
        </authorList>
    </citation>
    <scope>NUCLEOTIDE SEQUENCE</scope>
    <source>
        <strain evidence="2">CCAP 1951/1</strain>
    </source>
</reference>
<feature type="compositionally biased region" description="Basic and acidic residues" evidence="1">
    <location>
        <begin position="181"/>
        <end position="193"/>
    </location>
</feature>